<protein>
    <submittedName>
        <fullName evidence="2">Uncharacterized protein</fullName>
    </submittedName>
</protein>
<reference evidence="2" key="1">
    <citation type="submission" date="2020-11" db="EMBL/GenBank/DDBJ databases">
        <title>Isolation and identification of active actinomycetes.</title>
        <authorList>
            <person name="Sun X."/>
        </authorList>
    </citation>
    <scope>NUCLEOTIDE SEQUENCE</scope>
    <source>
        <strain evidence="2">NEAU-A11</strain>
    </source>
</reference>
<keyword evidence="1" id="KW-0472">Membrane</keyword>
<gene>
    <name evidence="2" type="ORF">I4J89_47080</name>
</gene>
<name>A0A931CFL4_9ACTN</name>
<keyword evidence="3" id="KW-1185">Reference proteome</keyword>
<proteinExistence type="predicted"/>
<dbReference type="EMBL" id="JADQTO010000050">
    <property type="protein sequence ID" value="MBG0569000.1"/>
    <property type="molecule type" value="Genomic_DNA"/>
</dbReference>
<keyword evidence="1" id="KW-0812">Transmembrane</keyword>
<dbReference type="RefSeq" id="WP_196420768.1">
    <property type="nucleotide sequence ID" value="NZ_JADQTO010000050.1"/>
</dbReference>
<accession>A0A931CFL4</accession>
<dbReference type="Proteomes" id="UP000598146">
    <property type="component" value="Unassembled WGS sequence"/>
</dbReference>
<comment type="caution">
    <text evidence="2">The sequence shown here is derived from an EMBL/GenBank/DDBJ whole genome shotgun (WGS) entry which is preliminary data.</text>
</comment>
<evidence type="ECO:0000256" key="1">
    <source>
        <dbReference type="SAM" id="Phobius"/>
    </source>
</evidence>
<organism evidence="2 3">
    <name type="scientific">Actinoplanes aureus</name>
    <dbReference type="NCBI Taxonomy" id="2792083"/>
    <lineage>
        <taxon>Bacteria</taxon>
        <taxon>Bacillati</taxon>
        <taxon>Actinomycetota</taxon>
        <taxon>Actinomycetes</taxon>
        <taxon>Micromonosporales</taxon>
        <taxon>Micromonosporaceae</taxon>
        <taxon>Actinoplanes</taxon>
    </lineage>
</organism>
<keyword evidence="1" id="KW-1133">Transmembrane helix</keyword>
<evidence type="ECO:0000313" key="2">
    <source>
        <dbReference type="EMBL" id="MBG0569000.1"/>
    </source>
</evidence>
<evidence type="ECO:0000313" key="3">
    <source>
        <dbReference type="Proteomes" id="UP000598146"/>
    </source>
</evidence>
<dbReference type="AlphaFoldDB" id="A0A931CFL4"/>
<feature type="transmembrane region" description="Helical" evidence="1">
    <location>
        <begin position="31"/>
        <end position="58"/>
    </location>
</feature>
<sequence length="157" mass="15730">MTPHLRAAARAGVVSGLRRQLTAARGDDRGAVAVMLLFIGMIAIVAAAGLLGGGAVFAARAHGYDLAQAAARAGAQQIDTGAYRTDGTVRLDAARAAQAAKQFLAAADATGNVQVTAAEITVTATSRQATPMLRMFGIATITVTSTAAATPTLGPPT</sequence>